<comment type="caution">
    <text evidence="5">The sequence shown here is derived from an EMBL/GenBank/DDBJ whole genome shotgun (WGS) entry which is preliminary data.</text>
</comment>
<sequence>MLSSSLNLARLAVTRRALTPALFAPARSLSDKSWQASGSEIQEATRKALIHDLLSDSTSAIHDTVPWFLENMPASYFRQTTLPVRTEHLKAITSLRSTEQALSLDIRSDLDENRKVVTFIRPNNEVGMLLKQIKSLPKYNMPLSRVGVYTTDDNTMCLNMFTFGEPKDTTSRTIDDSHPILSLAAKVAAGDVEIEEVDKGMLEPEQIKEYMSKCGNGYLNNSVSRRFLKQMGLYYGVTGSEGVEVSVEKFNPTEYTADGVDAASTDRLYWIDSAIANSLPQYALEYFARVVKVNNLDIVRTHLDNVNDGENGTVTQLRMLVRVEEGDDIDWKRLKRNLKRQKWIDPSTADLIDRVPSLGIRRAEIITGLASLMHPIMGKVNPVAYSKANIMAAVTGKAYLDLGREIADFFLKKFDPKSGHMSQSDQDAESDRLCAKIDSEVVDRSANTLLNKMVDAVNHTYRTNVYMENRYALSMRLDPAIMQSDNHAETPYGVVFAHGRRFNGYHVRFRDISRGGMRIVTPASSEQLALESGRHYDECYGLSFAQQMKNKDIPEGGSKCVALVDTVGMSQQNKNFVMRKSVKAFSDSILDLIVDTPETNERVLDYYGKPEVLYLGPDEQVLPEDIDWIVQRAAKRGYRNPSSFMSSKPKAGINHKEFGVTSEGVNVFLDVALREVLKIDPTKESFTVKLTGGTDGDVAGNEINILYREYGDNVKIVGLGDHTAALEDPNGLNREELLRLFRAALPLDQYDPSKLGATGELHKADTDEGARMRNTMHNRVKADAFIPAGGRPNTVDINNWKQFLDEEGKPTSGLIVEGANLFITAEARQKLFEEAGVTVVKDSSANKAGVICSSYEICAAMLLSEQEFLDNKEEIVADVLKKLRYFARVEAELLFREFNNYPGALPHFSALISDTINVATDAIREELVKLPEEEIDLLLDLVKTHLPAKMADMAFDRLRTNVPEQYLIAAIASSLASKIVYAEGVNFVKSQPPENLSALALKYLEAEKEIASLEKALDGAKGLKGDVKEEVLDLLKRGGVRSKLNVF</sequence>
<name>A0A9W6ZU83_9STRA</name>
<dbReference type="InterPro" id="IPR006096">
    <property type="entry name" value="Glu/Leu/Phe/Val/Trp_DH_C"/>
</dbReference>
<dbReference type="GO" id="GO:0004352">
    <property type="term" value="F:glutamate dehydrogenase (NAD+) activity"/>
    <property type="evidence" value="ECO:0007669"/>
    <property type="project" value="TreeGrafter"/>
</dbReference>
<keyword evidence="3" id="KW-0175">Coiled coil</keyword>
<dbReference type="Gene3D" id="3.40.50.720">
    <property type="entry name" value="NAD(P)-binding Rossmann-like Domain"/>
    <property type="match status" value="1"/>
</dbReference>
<gene>
    <name evidence="5" type="ORF">TrLO_g7132</name>
</gene>
<dbReference type="InterPro" id="IPR036291">
    <property type="entry name" value="NAD(P)-bd_dom_sf"/>
</dbReference>
<accession>A0A9W6ZU83</accession>
<evidence type="ECO:0000256" key="1">
    <source>
        <dbReference type="ARBA" id="ARBA00006382"/>
    </source>
</evidence>
<proteinExistence type="inferred from homology"/>
<dbReference type="OrthoDB" id="184415at2759"/>
<evidence type="ECO:0000259" key="4">
    <source>
        <dbReference type="SMART" id="SM00839"/>
    </source>
</evidence>
<keyword evidence="2" id="KW-0560">Oxidoreductase</keyword>
<dbReference type="PANTHER" id="PTHR11606:SF39">
    <property type="entry name" value="GLUTAMATE_PHENYLALANINE_LEUCINE_VALINE_L-TRYPTOPHAN DEHYDROGENASE C-TERMINAL DOMAIN-CONTAINING PROTEIN"/>
    <property type="match status" value="1"/>
</dbReference>
<evidence type="ECO:0000256" key="3">
    <source>
        <dbReference type="SAM" id="Coils"/>
    </source>
</evidence>
<dbReference type="Pfam" id="PF00208">
    <property type="entry name" value="ELFV_dehydrog"/>
    <property type="match status" value="1"/>
</dbReference>
<comment type="similarity">
    <text evidence="1">Belongs to the Glu/Leu/Phe/Val dehydrogenases family.</text>
</comment>
<dbReference type="AlphaFoldDB" id="A0A9W6ZU83"/>
<dbReference type="SUPFAM" id="SSF53223">
    <property type="entry name" value="Aminoacid dehydrogenase-like, N-terminal domain"/>
    <property type="match status" value="1"/>
</dbReference>
<feature type="coiled-coil region" evidence="3">
    <location>
        <begin position="996"/>
        <end position="1023"/>
    </location>
</feature>
<dbReference type="EMBL" id="BRXW01000490">
    <property type="protein sequence ID" value="GMH59646.1"/>
    <property type="molecule type" value="Genomic_DNA"/>
</dbReference>
<evidence type="ECO:0000313" key="6">
    <source>
        <dbReference type="Proteomes" id="UP001165122"/>
    </source>
</evidence>
<evidence type="ECO:0000313" key="5">
    <source>
        <dbReference type="EMBL" id="GMH59646.1"/>
    </source>
</evidence>
<dbReference type="SMART" id="SM00839">
    <property type="entry name" value="ELFV_dehydrog"/>
    <property type="match status" value="1"/>
</dbReference>
<dbReference type="Proteomes" id="UP001165122">
    <property type="component" value="Unassembled WGS sequence"/>
</dbReference>
<dbReference type="GO" id="GO:0005739">
    <property type="term" value="C:mitochondrion"/>
    <property type="evidence" value="ECO:0007669"/>
    <property type="project" value="TreeGrafter"/>
</dbReference>
<evidence type="ECO:0000256" key="2">
    <source>
        <dbReference type="ARBA" id="ARBA00023002"/>
    </source>
</evidence>
<reference evidence="6" key="1">
    <citation type="journal article" date="2023" name="Commun. Biol.">
        <title>Genome analysis of Parmales, the sister group of diatoms, reveals the evolutionary specialization of diatoms from phago-mixotrophs to photoautotrophs.</title>
        <authorList>
            <person name="Ban H."/>
            <person name="Sato S."/>
            <person name="Yoshikawa S."/>
            <person name="Yamada K."/>
            <person name="Nakamura Y."/>
            <person name="Ichinomiya M."/>
            <person name="Sato N."/>
            <person name="Blanc-Mathieu R."/>
            <person name="Endo H."/>
            <person name="Kuwata A."/>
            <person name="Ogata H."/>
        </authorList>
    </citation>
    <scope>NUCLEOTIDE SEQUENCE [LARGE SCALE GENOMIC DNA]</scope>
    <source>
        <strain evidence="6">NIES 3700</strain>
    </source>
</reference>
<dbReference type="SUPFAM" id="SSF51735">
    <property type="entry name" value="NAD(P)-binding Rossmann-fold domains"/>
    <property type="match status" value="1"/>
</dbReference>
<organism evidence="5 6">
    <name type="scientific">Triparma laevis f. longispina</name>
    <dbReference type="NCBI Taxonomy" id="1714387"/>
    <lineage>
        <taxon>Eukaryota</taxon>
        <taxon>Sar</taxon>
        <taxon>Stramenopiles</taxon>
        <taxon>Ochrophyta</taxon>
        <taxon>Bolidophyceae</taxon>
        <taxon>Parmales</taxon>
        <taxon>Triparmaceae</taxon>
        <taxon>Triparma</taxon>
    </lineage>
</organism>
<dbReference type="PANTHER" id="PTHR11606">
    <property type="entry name" value="GLUTAMATE DEHYDROGENASE"/>
    <property type="match status" value="1"/>
</dbReference>
<dbReference type="GO" id="GO:0006538">
    <property type="term" value="P:L-glutamate catabolic process"/>
    <property type="evidence" value="ECO:0007669"/>
    <property type="project" value="TreeGrafter"/>
</dbReference>
<feature type="domain" description="Glutamate/phenylalanine/leucine/valine/L-tryptophan dehydrogenase C-terminal" evidence="4">
    <location>
        <begin position="652"/>
        <end position="903"/>
    </location>
</feature>
<keyword evidence="6" id="KW-1185">Reference proteome</keyword>
<protein>
    <recommendedName>
        <fullName evidence="4">Glutamate/phenylalanine/leucine/valine/L-tryptophan dehydrogenase C-terminal domain-containing protein</fullName>
    </recommendedName>
</protein>
<dbReference type="InterPro" id="IPR046346">
    <property type="entry name" value="Aminoacid_DH-like_N_sf"/>
</dbReference>